<dbReference type="GO" id="GO:0008233">
    <property type="term" value="F:peptidase activity"/>
    <property type="evidence" value="ECO:0007669"/>
    <property type="project" value="UniProtKB-KW"/>
</dbReference>
<keyword evidence="7 8" id="KW-0472">Membrane</keyword>
<feature type="transmembrane region" description="Helical" evidence="8">
    <location>
        <begin position="150"/>
        <end position="168"/>
    </location>
</feature>
<dbReference type="Pfam" id="PF09721">
    <property type="entry name" value="Exosortase_EpsH"/>
    <property type="match status" value="1"/>
</dbReference>
<dbReference type="InterPro" id="IPR026392">
    <property type="entry name" value="Exo/Archaeosortase_dom"/>
</dbReference>
<feature type="transmembrane region" description="Helical" evidence="8">
    <location>
        <begin position="96"/>
        <end position="116"/>
    </location>
</feature>
<accession>A0A2G6E1J2</accession>
<feature type="transmembrane region" description="Helical" evidence="8">
    <location>
        <begin position="12"/>
        <end position="31"/>
    </location>
</feature>
<feature type="transmembrane region" description="Helical" evidence="8">
    <location>
        <begin position="123"/>
        <end position="144"/>
    </location>
</feature>
<dbReference type="GO" id="GO:0005886">
    <property type="term" value="C:plasma membrane"/>
    <property type="evidence" value="ECO:0007669"/>
    <property type="project" value="UniProtKB-SubCell"/>
</dbReference>
<feature type="transmembrane region" description="Helical" evidence="8">
    <location>
        <begin position="43"/>
        <end position="60"/>
    </location>
</feature>
<evidence type="ECO:0000256" key="2">
    <source>
        <dbReference type="ARBA" id="ARBA00022475"/>
    </source>
</evidence>
<dbReference type="EMBL" id="PDPS01000040">
    <property type="protein sequence ID" value="PID55959.1"/>
    <property type="molecule type" value="Genomic_DNA"/>
</dbReference>
<evidence type="ECO:0000256" key="1">
    <source>
        <dbReference type="ARBA" id="ARBA00004651"/>
    </source>
</evidence>
<evidence type="ECO:0000256" key="6">
    <source>
        <dbReference type="ARBA" id="ARBA00022989"/>
    </source>
</evidence>
<keyword evidence="5" id="KW-0378">Hydrolase</keyword>
<dbReference type="NCBIfam" id="TIGR02602">
    <property type="entry name" value="8TM_EpsH"/>
    <property type="match status" value="1"/>
</dbReference>
<comment type="caution">
    <text evidence="9">The sequence shown here is derived from an EMBL/GenBank/DDBJ whole genome shotgun (WGS) entry which is preliminary data.</text>
</comment>
<feature type="transmembrane region" description="Helical" evidence="8">
    <location>
        <begin position="256"/>
        <end position="275"/>
    </location>
</feature>
<feature type="transmembrane region" description="Helical" evidence="8">
    <location>
        <begin position="72"/>
        <end position="90"/>
    </location>
</feature>
<dbReference type="NCBIfam" id="TIGR04178">
    <property type="entry name" value="exo_archaeo"/>
    <property type="match status" value="1"/>
</dbReference>
<comment type="subcellular location">
    <subcellularLocation>
        <location evidence="1">Cell membrane</location>
        <topology evidence="1">Multi-pass membrane protein</topology>
    </subcellularLocation>
</comment>
<evidence type="ECO:0000256" key="4">
    <source>
        <dbReference type="ARBA" id="ARBA00022692"/>
    </source>
</evidence>
<evidence type="ECO:0000256" key="8">
    <source>
        <dbReference type="SAM" id="Phobius"/>
    </source>
</evidence>
<dbReference type="InterPro" id="IPR013426">
    <property type="entry name" value="EpsH-like"/>
</dbReference>
<keyword evidence="2" id="KW-1003">Cell membrane</keyword>
<reference evidence="9 10" key="1">
    <citation type="submission" date="2017-10" db="EMBL/GenBank/DDBJ databases">
        <title>Novel microbial diversity and functional potential in the marine mammal oral microbiome.</title>
        <authorList>
            <person name="Dudek N.K."/>
            <person name="Sun C.L."/>
            <person name="Burstein D."/>
            <person name="Kantor R.S."/>
            <person name="Aliaga Goltsman D.S."/>
            <person name="Bik E.M."/>
            <person name="Thomas B.C."/>
            <person name="Banfield J.F."/>
            <person name="Relman D.A."/>
        </authorList>
    </citation>
    <scope>NUCLEOTIDE SEQUENCE [LARGE SCALE GENOMIC DNA]</scope>
    <source>
        <strain evidence="9">DOLZORAL124_49_17</strain>
    </source>
</reference>
<dbReference type="NCBIfam" id="TIGR03109">
    <property type="entry name" value="exosort_XrtA"/>
    <property type="match status" value="1"/>
</dbReference>
<dbReference type="InterPro" id="IPR017540">
    <property type="entry name" value="Exosortase-1"/>
</dbReference>
<evidence type="ECO:0000256" key="7">
    <source>
        <dbReference type="ARBA" id="ARBA00023136"/>
    </source>
</evidence>
<evidence type="ECO:0000313" key="9">
    <source>
        <dbReference type="EMBL" id="PID55959.1"/>
    </source>
</evidence>
<keyword evidence="3" id="KW-0645">Protease</keyword>
<keyword evidence="6 8" id="KW-1133">Transmembrane helix</keyword>
<organism evidence="9 10">
    <name type="scientific">candidate division KSB3 bacterium</name>
    <dbReference type="NCBI Taxonomy" id="2044937"/>
    <lineage>
        <taxon>Bacteria</taxon>
        <taxon>candidate division KSB3</taxon>
    </lineage>
</organism>
<evidence type="ECO:0000256" key="5">
    <source>
        <dbReference type="ARBA" id="ARBA00022801"/>
    </source>
</evidence>
<gene>
    <name evidence="9" type="ORF">CSB45_13470</name>
</gene>
<evidence type="ECO:0000256" key="3">
    <source>
        <dbReference type="ARBA" id="ARBA00022670"/>
    </source>
</evidence>
<dbReference type="GO" id="GO:0006508">
    <property type="term" value="P:proteolysis"/>
    <property type="evidence" value="ECO:0007669"/>
    <property type="project" value="UniProtKB-KW"/>
</dbReference>
<dbReference type="InterPro" id="IPR019127">
    <property type="entry name" value="Exosortase"/>
</dbReference>
<dbReference type="Proteomes" id="UP000229740">
    <property type="component" value="Unassembled WGS sequence"/>
</dbReference>
<name>A0A2G6E1J2_9BACT</name>
<dbReference type="AlphaFoldDB" id="A0A2G6E1J2"/>
<sequence>MNTARTRFLNPQLSQLLVLSLLMILLYYPTFHMFLYDWSHDDNYSHGFLVPFISGYLVWTKRKKLARLSPQLCWSGLPVLLTGLAMYVVGTIGVEWFLRRFSLVIVIAGLVLYLYGKAFFRELLFPIVFLAFMVPVPAIIYKGIAFQLQLFVSIISAKLIPLAGVALYREGNILYVSTGPLAVEEACSGMRSIMALLALSSLFAYLMYESRLKQWILTIFALPIAVITNIIRVTVTGIMAHYWGKEFAEGILHESFGWMVFVIAFILLYLLSRALDLLIPSTPTKHTKTSP</sequence>
<feature type="transmembrane region" description="Helical" evidence="8">
    <location>
        <begin position="214"/>
        <end position="235"/>
    </location>
</feature>
<keyword evidence="4 8" id="KW-0812">Transmembrane</keyword>
<evidence type="ECO:0000313" key="10">
    <source>
        <dbReference type="Proteomes" id="UP000229740"/>
    </source>
</evidence>
<protein>
    <submittedName>
        <fullName evidence="9">Exosortase</fullName>
    </submittedName>
</protein>
<proteinExistence type="predicted"/>